<dbReference type="InterPro" id="IPR009057">
    <property type="entry name" value="Homeodomain-like_sf"/>
</dbReference>
<protein>
    <submittedName>
        <fullName evidence="4">Myblike DNAbinding domain-containing protein</fullName>
    </submittedName>
</protein>
<dbReference type="SMART" id="SM00717">
    <property type="entry name" value="SANT"/>
    <property type="match status" value="5"/>
</dbReference>
<dbReference type="PROSITE" id="PS51294">
    <property type="entry name" value="HTH_MYB"/>
    <property type="match status" value="1"/>
</dbReference>
<sequence length="1033" mass="116259">MTWPPTTTTTTSGTSTAAAGKSNAAAPQKLQRSRFIDRTFTPEMDAAILEMRLEGNTWEEIAVAIGREPSVVRHRYTKSLDPAVAQEWTSDKLESLNALVAQGKSWRNISEQLLVTQSAAREKWISINQDLIMAAKARRSPRRLRMSSEHSSLPGRTFRYTGMVTRRRHRWSDEMDAVLLDLHSRGLSWREMGNTFGMVPSTVYTRYRTRVVPKLAKGWVPPKMDLSNTPYYLLRDRSRTSTVALTSISSSDSSLASNQEAVNQGINTNGNVEDISKLKHEIIGVVGEDYMHRKEETSSPSLRKWTKEEDDAIIQSREKGLTFTQIGIAMDIDPRLCYKRFFTVLDPSLALKEWTPYLIDKLLVYVEQGMPWSSIALDLGFHREVCKMKYREFLGSLSTSTSKSALGSASTLTSSTAGSSDNSSQESGGRTATTAAGYSSSALDLDSYSSEQSVHDDMEDLDDADDDDDGQLEDDIIDDLRGDYTSHSLDDSDEDDDSDGDVEGDNDDDLLASGATEDSEAIAGEGMIHTGRWSKRQKHLSEPSKTTTLDKWDQDLLLREVMRTWTPEEETALIQHVLRNGTRGWQEISSALSGQHSAEECRAYWKFLDMPVHRPREVSAFRWEPHQEAHFWRLWVETGSNFEEIARQLGKSKAKSVDETSLDGSSHQQQRQKSVSSATAQDCEQLFTKRTLRLQRLSKGKPESTFQRECIELALARSKPPRFKWDKERSVRLQKLVRQRLMTRGVQMSWINWKWVARHVGGGVAEHRCNIHWRHIRKLEMDKENWTEQDTLLLEQGIREIGTTFNMDSYASAYEHINDMEPSLAGFRAIQKFYLPDRSVETLQRKYYLLSDKALGVTVQEYMAIMDAVDEYGLDQWDKVAEHMRSQPQSLPTTPSTSASVADQVGGSQSGVRGLGLAGWTKAPCRRVWEASYRHHVQYTQWTGEEDQDLQEAVGKLGQGNWVSVARFFPGKSGWQCRLRWCQLTDPSRPVTLTPATDATLAETASATGTFSALTGVEAGTTEGPDPSTAPSA</sequence>
<comment type="caution">
    <text evidence="4">The sequence shown here is derived from an EMBL/GenBank/DDBJ whole genome shotgun (WGS) entry which is preliminary data.</text>
</comment>
<reference evidence="4" key="1">
    <citation type="journal article" date="2020" name="Fungal Divers.">
        <title>Resolving the Mortierellaceae phylogeny through synthesis of multi-gene phylogenetics and phylogenomics.</title>
        <authorList>
            <person name="Vandepol N."/>
            <person name="Liber J."/>
            <person name="Desiro A."/>
            <person name="Na H."/>
            <person name="Kennedy M."/>
            <person name="Barry K."/>
            <person name="Grigoriev I.V."/>
            <person name="Miller A.N."/>
            <person name="O'Donnell K."/>
            <person name="Stajich J.E."/>
            <person name="Bonito G."/>
        </authorList>
    </citation>
    <scope>NUCLEOTIDE SEQUENCE</scope>
    <source>
        <strain evidence="4">REB-010B</strain>
    </source>
</reference>
<dbReference type="InterPro" id="IPR001005">
    <property type="entry name" value="SANT/Myb"/>
</dbReference>
<dbReference type="GO" id="GO:0005634">
    <property type="term" value="C:nucleus"/>
    <property type="evidence" value="ECO:0007669"/>
    <property type="project" value="TreeGrafter"/>
</dbReference>
<feature type="compositionally biased region" description="Acidic residues" evidence="1">
    <location>
        <begin position="491"/>
        <end position="510"/>
    </location>
</feature>
<evidence type="ECO:0000259" key="2">
    <source>
        <dbReference type="PROSITE" id="PS50090"/>
    </source>
</evidence>
<dbReference type="InterPro" id="IPR017930">
    <property type="entry name" value="Myb_dom"/>
</dbReference>
<feature type="compositionally biased region" description="Low complexity" evidence="1">
    <location>
        <begin position="409"/>
        <end position="450"/>
    </location>
</feature>
<feature type="compositionally biased region" description="Acidic residues" evidence="1">
    <location>
        <begin position="457"/>
        <end position="477"/>
    </location>
</feature>
<evidence type="ECO:0000256" key="1">
    <source>
        <dbReference type="SAM" id="MobiDB-lite"/>
    </source>
</evidence>
<evidence type="ECO:0000259" key="3">
    <source>
        <dbReference type="PROSITE" id="PS51294"/>
    </source>
</evidence>
<dbReference type="OrthoDB" id="2143914at2759"/>
<dbReference type="PANTHER" id="PTHR45614:SF249">
    <property type="entry name" value="OS03G0236300 PROTEIN"/>
    <property type="match status" value="1"/>
</dbReference>
<feature type="compositionally biased region" description="Polar residues" evidence="1">
    <location>
        <begin position="886"/>
        <end position="907"/>
    </location>
</feature>
<feature type="domain" description="Myb-like" evidence="2">
    <location>
        <begin position="934"/>
        <end position="985"/>
    </location>
</feature>
<dbReference type="CDD" id="cd00167">
    <property type="entry name" value="SANT"/>
    <property type="match status" value="2"/>
</dbReference>
<feature type="compositionally biased region" description="Polar residues" evidence="1">
    <location>
        <begin position="662"/>
        <end position="677"/>
    </location>
</feature>
<name>A0A9P6RU77_9FUNG</name>
<feature type="domain" description="Myb-like" evidence="2">
    <location>
        <begin position="565"/>
        <end position="609"/>
    </location>
</feature>
<evidence type="ECO:0000313" key="5">
    <source>
        <dbReference type="Proteomes" id="UP000738325"/>
    </source>
</evidence>
<dbReference type="InterPro" id="IPR050560">
    <property type="entry name" value="MYB_TF"/>
</dbReference>
<accession>A0A9P6RU77</accession>
<organism evidence="4 5">
    <name type="scientific">Dissophora globulifera</name>
    <dbReference type="NCBI Taxonomy" id="979702"/>
    <lineage>
        <taxon>Eukaryota</taxon>
        <taxon>Fungi</taxon>
        <taxon>Fungi incertae sedis</taxon>
        <taxon>Mucoromycota</taxon>
        <taxon>Mortierellomycotina</taxon>
        <taxon>Mortierellomycetes</taxon>
        <taxon>Mortierellales</taxon>
        <taxon>Mortierellaceae</taxon>
        <taxon>Dissophora</taxon>
    </lineage>
</organism>
<dbReference type="Pfam" id="PF00249">
    <property type="entry name" value="Myb_DNA-binding"/>
    <property type="match status" value="2"/>
</dbReference>
<dbReference type="Gene3D" id="1.10.10.60">
    <property type="entry name" value="Homeodomain-like"/>
    <property type="match status" value="2"/>
</dbReference>
<dbReference type="GO" id="GO:0000981">
    <property type="term" value="F:DNA-binding transcription factor activity, RNA polymerase II-specific"/>
    <property type="evidence" value="ECO:0007669"/>
    <property type="project" value="TreeGrafter"/>
</dbReference>
<feature type="region of interest" description="Disordered" evidence="1">
    <location>
        <begin position="656"/>
        <end position="677"/>
    </location>
</feature>
<dbReference type="SUPFAM" id="SSF46689">
    <property type="entry name" value="Homeodomain-like"/>
    <property type="match status" value="2"/>
</dbReference>
<keyword evidence="5" id="KW-1185">Reference proteome</keyword>
<dbReference type="AlphaFoldDB" id="A0A9P6RU77"/>
<dbReference type="GO" id="GO:0000978">
    <property type="term" value="F:RNA polymerase II cis-regulatory region sequence-specific DNA binding"/>
    <property type="evidence" value="ECO:0007669"/>
    <property type="project" value="TreeGrafter"/>
</dbReference>
<evidence type="ECO:0000313" key="4">
    <source>
        <dbReference type="EMBL" id="KAG0328301.1"/>
    </source>
</evidence>
<feature type="domain" description="HTH myb-type" evidence="3">
    <location>
        <begin position="934"/>
        <end position="989"/>
    </location>
</feature>
<dbReference type="PROSITE" id="PS50090">
    <property type="entry name" value="MYB_LIKE"/>
    <property type="match status" value="2"/>
</dbReference>
<feature type="region of interest" description="Disordered" evidence="1">
    <location>
        <begin position="883"/>
        <end position="907"/>
    </location>
</feature>
<feature type="compositionally biased region" description="Low complexity" evidence="1">
    <location>
        <begin position="1"/>
        <end position="26"/>
    </location>
</feature>
<feature type="region of interest" description="Disordered" evidence="1">
    <location>
        <begin position="1"/>
        <end position="28"/>
    </location>
</feature>
<proteinExistence type="predicted"/>
<gene>
    <name evidence="4" type="primary">SNAPC4_2</name>
    <name evidence="4" type="ORF">BGZ99_005654</name>
</gene>
<dbReference type="Proteomes" id="UP000738325">
    <property type="component" value="Unassembled WGS sequence"/>
</dbReference>
<feature type="compositionally biased region" description="Basic and acidic residues" evidence="1">
    <location>
        <begin position="478"/>
        <end position="490"/>
    </location>
</feature>
<feature type="region of interest" description="Disordered" evidence="1">
    <location>
        <begin position="409"/>
        <end position="523"/>
    </location>
</feature>
<dbReference type="EMBL" id="JAAAIP010000037">
    <property type="protein sequence ID" value="KAG0328301.1"/>
    <property type="molecule type" value="Genomic_DNA"/>
</dbReference>
<dbReference type="PANTHER" id="PTHR45614">
    <property type="entry name" value="MYB PROTEIN-RELATED"/>
    <property type="match status" value="1"/>
</dbReference>